<dbReference type="Gene3D" id="3.30.360.10">
    <property type="entry name" value="Dihydrodipicolinate Reductase, domain 2"/>
    <property type="match status" value="1"/>
</dbReference>
<accession>X1M8G3</accession>
<dbReference type="AlphaFoldDB" id="X1M8G3"/>
<name>X1M8G3_9ZZZZ</name>
<proteinExistence type="predicted"/>
<feature type="domain" description="Gfo/Idh/MocA-like oxidoreductase C-terminal" evidence="1">
    <location>
        <begin position="12"/>
        <end position="131"/>
    </location>
</feature>
<evidence type="ECO:0000313" key="2">
    <source>
        <dbReference type="EMBL" id="GAI27568.1"/>
    </source>
</evidence>
<comment type="caution">
    <text evidence="2">The sequence shown here is derived from an EMBL/GenBank/DDBJ whole genome shotgun (WGS) entry which is preliminary data.</text>
</comment>
<dbReference type="EMBL" id="BARV01021783">
    <property type="protein sequence ID" value="GAI27568.1"/>
    <property type="molecule type" value="Genomic_DNA"/>
</dbReference>
<gene>
    <name evidence="2" type="ORF">S06H3_36021</name>
</gene>
<sequence>MDKLSDLEIDTEDIAEILLKFRSGLIVQLHFDYIQRTYRRYYEFIGEKGLTVWDYIKRETMVFQEKAYQWKVYRDEINLDLNQMYIEEMRHFVNCVLQQEKPLNDILSAKKTLEIIFAAKESARKKRFIKL</sequence>
<evidence type="ECO:0000259" key="1">
    <source>
        <dbReference type="Pfam" id="PF02894"/>
    </source>
</evidence>
<organism evidence="2">
    <name type="scientific">marine sediment metagenome</name>
    <dbReference type="NCBI Taxonomy" id="412755"/>
    <lineage>
        <taxon>unclassified sequences</taxon>
        <taxon>metagenomes</taxon>
        <taxon>ecological metagenomes</taxon>
    </lineage>
</organism>
<protein>
    <recommendedName>
        <fullName evidence="1">Gfo/Idh/MocA-like oxidoreductase C-terminal domain-containing protein</fullName>
    </recommendedName>
</protein>
<dbReference type="Pfam" id="PF02894">
    <property type="entry name" value="GFO_IDH_MocA_C"/>
    <property type="match status" value="1"/>
</dbReference>
<reference evidence="2" key="1">
    <citation type="journal article" date="2014" name="Front. Microbiol.">
        <title>High frequency of phylogenetically diverse reductive dehalogenase-homologous genes in deep subseafloor sedimentary metagenomes.</title>
        <authorList>
            <person name="Kawai M."/>
            <person name="Futagami T."/>
            <person name="Toyoda A."/>
            <person name="Takaki Y."/>
            <person name="Nishi S."/>
            <person name="Hori S."/>
            <person name="Arai W."/>
            <person name="Tsubouchi T."/>
            <person name="Morono Y."/>
            <person name="Uchiyama I."/>
            <person name="Ito T."/>
            <person name="Fujiyama A."/>
            <person name="Inagaki F."/>
            <person name="Takami H."/>
        </authorList>
    </citation>
    <scope>NUCLEOTIDE SEQUENCE</scope>
    <source>
        <strain evidence="2">Expedition CK06-06</strain>
    </source>
</reference>
<dbReference type="SUPFAM" id="SSF55347">
    <property type="entry name" value="Glyceraldehyde-3-phosphate dehydrogenase-like, C-terminal domain"/>
    <property type="match status" value="1"/>
</dbReference>
<dbReference type="InterPro" id="IPR004104">
    <property type="entry name" value="Gfo/Idh/MocA-like_OxRdtase_C"/>
</dbReference>